<dbReference type="InterPro" id="IPR050834">
    <property type="entry name" value="Glycosyltransf_2"/>
</dbReference>
<dbReference type="OrthoDB" id="9802649at2"/>
<keyword evidence="2" id="KW-0808">Transferase</keyword>
<dbReference type="Proteomes" id="UP000461595">
    <property type="component" value="Unassembled WGS sequence"/>
</dbReference>
<feature type="domain" description="Glycosyltransferase 2-like" evidence="1">
    <location>
        <begin position="5"/>
        <end position="110"/>
    </location>
</feature>
<accession>A0A7X3G835</accession>
<evidence type="ECO:0000313" key="3">
    <source>
        <dbReference type="Proteomes" id="UP000461595"/>
    </source>
</evidence>
<dbReference type="PANTHER" id="PTHR43685:SF2">
    <property type="entry name" value="GLYCOSYLTRANSFERASE 2-LIKE DOMAIN-CONTAINING PROTEIN"/>
    <property type="match status" value="1"/>
</dbReference>
<sequence>MTVAILLSTYNGEAYLAEMLDSILGQTVEDWRLLIRDDGSSDGTHAIIEDYQARDGRIRWINPDVQENLGVIQSFWTLLQAEEVEAYAFSDQDDVWLPHKLAVQLEALAQVDVRQPALVYTDLSVVDAQLQVLAASMIRSQSDHANTSLLAELTENTVTGGVTLINQALASLWTGQEKHALLMHDWYLALLAASQGQLIYLDQVTQLYRQHDHNVLGARTLRKRMANWIRPQRLFQKYWTLIEASQAQARNLLELPLESENRVLVEDFVTILEQGPVERVRRIFGRGYRKNRWFHTLVFRTLIITKLFYKRSNP</sequence>
<dbReference type="AlphaFoldDB" id="A0A7X3G835"/>
<proteinExistence type="predicted"/>
<evidence type="ECO:0000313" key="2">
    <source>
        <dbReference type="EMBL" id="MVX58777.1"/>
    </source>
</evidence>
<gene>
    <name evidence="2" type="ORF">E5983_03840</name>
</gene>
<comment type="caution">
    <text evidence="2">The sequence shown here is derived from an EMBL/GenBank/DDBJ whole genome shotgun (WGS) entry which is preliminary data.</text>
</comment>
<dbReference type="EMBL" id="WSRS01000023">
    <property type="protein sequence ID" value="MVX58777.1"/>
    <property type="molecule type" value="Genomic_DNA"/>
</dbReference>
<dbReference type="Pfam" id="PF00535">
    <property type="entry name" value="Glycos_transf_2"/>
    <property type="match status" value="1"/>
</dbReference>
<protein>
    <submittedName>
        <fullName evidence="2">Glycosyltransferase</fullName>
    </submittedName>
</protein>
<evidence type="ECO:0000259" key="1">
    <source>
        <dbReference type="Pfam" id="PF00535"/>
    </source>
</evidence>
<dbReference type="InterPro" id="IPR029044">
    <property type="entry name" value="Nucleotide-diphossugar_trans"/>
</dbReference>
<dbReference type="Gene3D" id="3.90.550.10">
    <property type="entry name" value="Spore Coat Polysaccharide Biosynthesis Protein SpsA, Chain A"/>
    <property type="match status" value="1"/>
</dbReference>
<dbReference type="PANTHER" id="PTHR43685">
    <property type="entry name" value="GLYCOSYLTRANSFERASE"/>
    <property type="match status" value="1"/>
</dbReference>
<reference evidence="2 3" key="1">
    <citation type="submission" date="2019-12" db="EMBL/GenBank/DDBJ databases">
        <title>Microbes associate with the intestines of laboratory mice.</title>
        <authorList>
            <person name="Navarre W."/>
            <person name="Wong E."/>
        </authorList>
    </citation>
    <scope>NUCLEOTIDE SEQUENCE [LARGE SCALE GENOMIC DNA]</scope>
    <source>
        <strain evidence="2 3">NM51_B2-22</strain>
    </source>
</reference>
<dbReference type="InterPro" id="IPR001173">
    <property type="entry name" value="Glyco_trans_2-like"/>
</dbReference>
<name>A0A7X3G835_9STRE</name>
<dbReference type="RefSeq" id="WP_160332589.1">
    <property type="nucleotide sequence ID" value="NZ_WSRS01000023.1"/>
</dbReference>
<organism evidence="2 3">
    <name type="scientific">Streptococcus danieliae</name>
    <dbReference type="NCBI Taxonomy" id="747656"/>
    <lineage>
        <taxon>Bacteria</taxon>
        <taxon>Bacillati</taxon>
        <taxon>Bacillota</taxon>
        <taxon>Bacilli</taxon>
        <taxon>Lactobacillales</taxon>
        <taxon>Streptococcaceae</taxon>
        <taxon>Streptococcus</taxon>
    </lineage>
</organism>
<dbReference type="GO" id="GO:0016740">
    <property type="term" value="F:transferase activity"/>
    <property type="evidence" value="ECO:0007669"/>
    <property type="project" value="UniProtKB-KW"/>
</dbReference>
<dbReference type="SUPFAM" id="SSF53448">
    <property type="entry name" value="Nucleotide-diphospho-sugar transferases"/>
    <property type="match status" value="1"/>
</dbReference>
<dbReference type="CDD" id="cd04196">
    <property type="entry name" value="GT_2_like_d"/>
    <property type="match status" value="1"/>
</dbReference>